<dbReference type="InterPro" id="IPR022742">
    <property type="entry name" value="Hydrolase_4"/>
</dbReference>
<dbReference type="Gene3D" id="3.40.50.1820">
    <property type="entry name" value="alpha/beta hydrolase"/>
    <property type="match status" value="1"/>
</dbReference>
<sequence length="305" mass="33621">MQTWTLQRDDGHHIQGRAWPAVGEPRAVVVISHGLSEHGARYAPMAEALAHAGYTVYAYDHRGHGTGAAVPGWLAAEGGWQKLVDDLAAVCALAERQVPERPVVLFGHSMGSFVARQCFVQYGRQLAALVLSATGYRQAPLAHALRALSRLCGRWSGPQQPSVFLTRLVFGSFNLGFWPAHTPLDWLSRDRAAVAAYQADPLCGAPPSAGLWADLFGGIIELERLERRPLPLPRIPVYLVAGSRDPVSLGRFGLGQLARRYRSHGVSDVTVRVYRGGRHEMHNETNRHEVLADLLAWLNSRLRQR</sequence>
<protein>
    <submittedName>
        <fullName evidence="2">Lysophospholipase, alpha-beta hydrolase superfamily</fullName>
    </submittedName>
</protein>
<proteinExistence type="predicted"/>
<evidence type="ECO:0000313" key="3">
    <source>
        <dbReference type="Proteomes" id="UP000243535"/>
    </source>
</evidence>
<dbReference type="GO" id="GO:0016787">
    <property type="term" value="F:hydrolase activity"/>
    <property type="evidence" value="ECO:0007669"/>
    <property type="project" value="UniProtKB-KW"/>
</dbReference>
<dbReference type="RefSeq" id="WP_054285169.1">
    <property type="nucleotide sequence ID" value="NZ_CYHA01000003.1"/>
</dbReference>
<gene>
    <name evidence="2" type="ORF">Ga0061063_1853</name>
</gene>
<feature type="domain" description="Serine aminopeptidase S33" evidence="1">
    <location>
        <begin position="24"/>
        <end position="286"/>
    </location>
</feature>
<dbReference type="InterPro" id="IPR029058">
    <property type="entry name" value="AB_hydrolase_fold"/>
</dbReference>
<evidence type="ECO:0000313" key="2">
    <source>
        <dbReference type="EMBL" id="CUA83658.1"/>
    </source>
</evidence>
<dbReference type="SUPFAM" id="SSF53474">
    <property type="entry name" value="alpha/beta-Hydrolases"/>
    <property type="match status" value="1"/>
</dbReference>
<organism evidence="2 3">
    <name type="scientific">Gulbenkiania indica</name>
    <dbReference type="NCBI Taxonomy" id="375574"/>
    <lineage>
        <taxon>Bacteria</taxon>
        <taxon>Pseudomonadati</taxon>
        <taxon>Pseudomonadota</taxon>
        <taxon>Betaproteobacteria</taxon>
        <taxon>Neisseriales</taxon>
        <taxon>Chromobacteriaceae</taxon>
        <taxon>Gulbenkiania</taxon>
    </lineage>
</organism>
<dbReference type="AlphaFoldDB" id="A0A0K6GYT1"/>
<keyword evidence="3" id="KW-1185">Reference proteome</keyword>
<dbReference type="STRING" id="375574.GCA_001418035_01645"/>
<dbReference type="OrthoDB" id="9806902at2"/>
<accession>A0A0K6GYT1</accession>
<name>A0A0K6GYT1_9NEIS</name>
<dbReference type="InterPro" id="IPR051044">
    <property type="entry name" value="MAG_DAG_Lipase"/>
</dbReference>
<reference evidence="3" key="1">
    <citation type="submission" date="2015-08" db="EMBL/GenBank/DDBJ databases">
        <authorList>
            <person name="Varghese N."/>
        </authorList>
    </citation>
    <scope>NUCLEOTIDE SEQUENCE [LARGE SCALE GENOMIC DNA]</scope>
    <source>
        <strain evidence="3">DSM 17901</strain>
    </source>
</reference>
<keyword evidence="2" id="KW-0378">Hydrolase</keyword>
<dbReference type="EMBL" id="CYHA01000003">
    <property type="protein sequence ID" value="CUA83658.1"/>
    <property type="molecule type" value="Genomic_DNA"/>
</dbReference>
<evidence type="ECO:0000259" key="1">
    <source>
        <dbReference type="Pfam" id="PF12146"/>
    </source>
</evidence>
<dbReference type="PANTHER" id="PTHR11614">
    <property type="entry name" value="PHOSPHOLIPASE-RELATED"/>
    <property type="match status" value="1"/>
</dbReference>
<dbReference type="Pfam" id="PF12146">
    <property type="entry name" value="Hydrolase_4"/>
    <property type="match status" value="1"/>
</dbReference>
<dbReference type="Proteomes" id="UP000243535">
    <property type="component" value="Unassembled WGS sequence"/>
</dbReference>